<dbReference type="PANTHER" id="PTHR31913:SF0">
    <property type="entry name" value="VACUOLAR IMPORT AND DEGRADATION PROTEIN 27"/>
    <property type="match status" value="1"/>
</dbReference>
<dbReference type="AlphaFoldDB" id="A0A7S0QWD8"/>
<organism evidence="3">
    <name type="scientific">Pyramimonas obovata</name>
    <dbReference type="NCBI Taxonomy" id="1411642"/>
    <lineage>
        <taxon>Eukaryota</taxon>
        <taxon>Viridiplantae</taxon>
        <taxon>Chlorophyta</taxon>
        <taxon>Pyramimonadophyceae</taxon>
        <taxon>Pyramimonadales</taxon>
        <taxon>Pyramimonadaceae</taxon>
        <taxon>Pyramimonas</taxon>
        <taxon>Pyramimonas incertae sedis</taxon>
    </lineage>
</organism>
<accession>A0A7S0QWD8</accession>
<name>A0A7S0QWD8_9CHLO</name>
<dbReference type="InterPro" id="IPR040458">
    <property type="entry name" value="Vid27"/>
</dbReference>
<dbReference type="Gene3D" id="2.130.10.10">
    <property type="entry name" value="YVTN repeat-like/Quinoprotein amine dehydrogenase"/>
    <property type="match status" value="1"/>
</dbReference>
<dbReference type="EMBL" id="HBFA01008791">
    <property type="protein sequence ID" value="CAD8656783.1"/>
    <property type="molecule type" value="Transcribed_RNA"/>
</dbReference>
<dbReference type="GO" id="GO:0005737">
    <property type="term" value="C:cytoplasm"/>
    <property type="evidence" value="ECO:0007669"/>
    <property type="project" value="TreeGrafter"/>
</dbReference>
<dbReference type="SUPFAM" id="SSF50978">
    <property type="entry name" value="WD40 repeat-like"/>
    <property type="match status" value="1"/>
</dbReference>
<dbReference type="Pfam" id="PF23581">
    <property type="entry name" value="DUF7135"/>
    <property type="match status" value="1"/>
</dbReference>
<evidence type="ECO:0000313" key="3">
    <source>
        <dbReference type="EMBL" id="CAD8656783.1"/>
    </source>
</evidence>
<evidence type="ECO:0008006" key="4">
    <source>
        <dbReference type="Google" id="ProtNLM"/>
    </source>
</evidence>
<evidence type="ECO:0000259" key="1">
    <source>
        <dbReference type="Pfam" id="PF08553"/>
    </source>
</evidence>
<feature type="domain" description="Vacuolar import/degradation Vid27 C-terminal" evidence="1">
    <location>
        <begin position="202"/>
        <end position="497"/>
    </location>
</feature>
<dbReference type="InterPro" id="IPR013863">
    <property type="entry name" value="VID27_C"/>
</dbReference>
<protein>
    <recommendedName>
        <fullName evidence="4">Vacuolar import/degradation Vid27 C-terminal domain-containing protein</fullName>
    </recommendedName>
</protein>
<proteinExistence type="predicted"/>
<feature type="domain" description="DUF7135" evidence="2">
    <location>
        <begin position="49"/>
        <end position="144"/>
    </location>
</feature>
<dbReference type="InterPro" id="IPR036322">
    <property type="entry name" value="WD40_repeat_dom_sf"/>
</dbReference>
<reference evidence="3" key="1">
    <citation type="submission" date="2021-01" db="EMBL/GenBank/DDBJ databases">
        <authorList>
            <person name="Corre E."/>
            <person name="Pelletier E."/>
            <person name="Niang G."/>
            <person name="Scheremetjew M."/>
            <person name="Finn R."/>
            <person name="Kale V."/>
            <person name="Holt S."/>
            <person name="Cochrane G."/>
            <person name="Meng A."/>
            <person name="Brown T."/>
            <person name="Cohen L."/>
        </authorList>
    </citation>
    <scope>NUCLEOTIDE SEQUENCE</scope>
    <source>
        <strain evidence="3">CCMP722</strain>
    </source>
</reference>
<dbReference type="InterPro" id="IPR055559">
    <property type="entry name" value="CYPRO4_DUF7135"/>
</dbReference>
<gene>
    <name evidence="3" type="ORF">POBO1169_LOCUS4612</name>
</gene>
<dbReference type="Pfam" id="PF08553">
    <property type="entry name" value="VID27"/>
    <property type="match status" value="1"/>
</dbReference>
<evidence type="ECO:0000259" key="2">
    <source>
        <dbReference type="Pfam" id="PF23581"/>
    </source>
</evidence>
<dbReference type="PANTHER" id="PTHR31913">
    <property type="entry name" value="VACUOLAR IMPORT AND DEGRADATION PROTEIN 27"/>
    <property type="match status" value="1"/>
</dbReference>
<sequence>MGANASRVDAQDPEASGGFVVPAAPSQEHPLVARLYVFDIDNNKWLQQNSEAIPEFSKVDEDEDDMEAGWYLAVSGQFDLLISEDLRLTVDGLTKTWYFYAGTSRCLKFYSKEGFDLANQRYDNCLFENRYKLEPTEENKKKIYEKDAYDAWALGQDPAEIFFDVDEPEDHCDPKKFNHLREDHASHEDDSEAHQLEMGGLDNSFLIKDGSVEVFRNVNDGVKKSGVSVKLNFKGTPMTPQKALLANQESNLLFLTPDTSKKSSIFRVDLEREQVVSEWTFRKDGVDIPMADIATDSKSAQMDLTSTFMGLDSNRLCRWDTRTAQGKVQEQEVELEYSTGKDYSVASKTLFRCMATTGEGHVALGSYDGRIRLYTDRSLTKAKTAFPGLGSPITAIDCSYDGKWVLATTDTYVLVISTAFRTKDGAMTTGFKAAMGKSQSAPRLLKLLPSDVTKTGNAPFTKARFTWITEQGKQERWIVVSCGTYSVLWNFRQVKMSTGPGASAATTGGFKTCFDYSMSSSKSETVMDSAFMHDNFNSTTSNMVVATKHDIYSCAGMDIDD</sequence>
<dbReference type="GO" id="GO:0005634">
    <property type="term" value="C:nucleus"/>
    <property type="evidence" value="ECO:0007669"/>
    <property type="project" value="TreeGrafter"/>
</dbReference>
<dbReference type="InterPro" id="IPR015943">
    <property type="entry name" value="WD40/YVTN_repeat-like_dom_sf"/>
</dbReference>